<keyword evidence="1 5" id="KW-0768">Sushi</keyword>
<feature type="domain" description="Sushi" evidence="6">
    <location>
        <begin position="22"/>
        <end position="98"/>
    </location>
</feature>
<dbReference type="PROSITE" id="PS50923">
    <property type="entry name" value="SUSHI"/>
    <property type="match status" value="5"/>
</dbReference>
<dbReference type="Proteomes" id="UP000762676">
    <property type="component" value="Unassembled WGS sequence"/>
</dbReference>
<keyword evidence="2" id="KW-0677">Repeat</keyword>
<evidence type="ECO:0000256" key="2">
    <source>
        <dbReference type="ARBA" id="ARBA00022737"/>
    </source>
</evidence>
<dbReference type="InterPro" id="IPR050350">
    <property type="entry name" value="Compl-Cell_Adhes-Reg"/>
</dbReference>
<dbReference type="EMBL" id="BMAT01006852">
    <property type="protein sequence ID" value="GFS21092.1"/>
    <property type="molecule type" value="Genomic_DNA"/>
</dbReference>
<keyword evidence="8" id="KW-1185">Reference proteome</keyword>
<dbReference type="Pfam" id="PF00084">
    <property type="entry name" value="Sushi"/>
    <property type="match status" value="4"/>
</dbReference>
<feature type="domain" description="Sushi" evidence="6">
    <location>
        <begin position="99"/>
        <end position="157"/>
    </location>
</feature>
<comment type="caution">
    <text evidence="5">Lacks conserved residue(s) required for the propagation of feature annotation.</text>
</comment>
<dbReference type="InterPro" id="IPR035976">
    <property type="entry name" value="Sushi/SCR/CCP_sf"/>
</dbReference>
<evidence type="ECO:0000313" key="7">
    <source>
        <dbReference type="EMBL" id="GFS21092.1"/>
    </source>
</evidence>
<reference evidence="7 8" key="1">
    <citation type="journal article" date="2021" name="Elife">
        <title>Chloroplast acquisition without the gene transfer in kleptoplastic sea slugs, Plakobranchus ocellatus.</title>
        <authorList>
            <person name="Maeda T."/>
            <person name="Takahashi S."/>
            <person name="Yoshida T."/>
            <person name="Shimamura S."/>
            <person name="Takaki Y."/>
            <person name="Nagai Y."/>
            <person name="Toyoda A."/>
            <person name="Suzuki Y."/>
            <person name="Arimoto A."/>
            <person name="Ishii H."/>
            <person name="Satoh N."/>
            <person name="Nishiyama T."/>
            <person name="Hasebe M."/>
            <person name="Maruyama T."/>
            <person name="Minagawa J."/>
            <person name="Obokata J."/>
            <person name="Shigenobu S."/>
        </authorList>
    </citation>
    <scope>NUCLEOTIDE SEQUENCE [LARGE SCALE GENOMIC DNA]</scope>
</reference>
<dbReference type="SUPFAM" id="SSF57535">
    <property type="entry name" value="Complement control module/SCR domain"/>
    <property type="match status" value="5"/>
</dbReference>
<name>A0AAV4JE78_9GAST</name>
<dbReference type="SMART" id="SM00032">
    <property type="entry name" value="CCP"/>
    <property type="match status" value="7"/>
</dbReference>
<feature type="domain" description="Sushi" evidence="6">
    <location>
        <begin position="158"/>
        <end position="217"/>
    </location>
</feature>
<protein>
    <submittedName>
        <fullName evidence="7">Sushi, von Willebrand factor type A, EGF and pentraxin domain-containing protein 1</fullName>
    </submittedName>
</protein>
<keyword evidence="4" id="KW-0325">Glycoprotein</keyword>
<dbReference type="PANTHER" id="PTHR19325">
    <property type="entry name" value="COMPLEMENT COMPONENT-RELATED SUSHI DOMAIN-CONTAINING"/>
    <property type="match status" value="1"/>
</dbReference>
<feature type="domain" description="Sushi" evidence="6">
    <location>
        <begin position="274"/>
        <end position="332"/>
    </location>
</feature>
<dbReference type="AlphaFoldDB" id="A0AAV4JE78"/>
<evidence type="ECO:0000259" key="6">
    <source>
        <dbReference type="PROSITE" id="PS50923"/>
    </source>
</evidence>
<evidence type="ECO:0000313" key="8">
    <source>
        <dbReference type="Proteomes" id="UP000762676"/>
    </source>
</evidence>
<proteinExistence type="predicted"/>
<dbReference type="CDD" id="cd00033">
    <property type="entry name" value="CCP"/>
    <property type="match status" value="3"/>
</dbReference>
<dbReference type="PANTHER" id="PTHR19325:SF575">
    <property type="entry name" value="LOCOMOTION-RELATED PROTEIN HIKARU GENKI"/>
    <property type="match status" value="1"/>
</dbReference>
<feature type="disulfide bond" evidence="5">
    <location>
        <begin position="128"/>
        <end position="155"/>
    </location>
</feature>
<evidence type="ECO:0000256" key="4">
    <source>
        <dbReference type="ARBA" id="ARBA00023180"/>
    </source>
</evidence>
<accession>A0AAV4JE78</accession>
<evidence type="ECO:0000256" key="5">
    <source>
        <dbReference type="PROSITE-ProRule" id="PRU00302"/>
    </source>
</evidence>
<evidence type="ECO:0000256" key="3">
    <source>
        <dbReference type="ARBA" id="ARBA00023157"/>
    </source>
</evidence>
<comment type="caution">
    <text evidence="7">The sequence shown here is derived from an EMBL/GenBank/DDBJ whole genome shotgun (WGS) entry which is preliminary data.</text>
</comment>
<organism evidence="7 8">
    <name type="scientific">Elysia marginata</name>
    <dbReference type="NCBI Taxonomy" id="1093978"/>
    <lineage>
        <taxon>Eukaryota</taxon>
        <taxon>Metazoa</taxon>
        <taxon>Spiralia</taxon>
        <taxon>Lophotrochozoa</taxon>
        <taxon>Mollusca</taxon>
        <taxon>Gastropoda</taxon>
        <taxon>Heterobranchia</taxon>
        <taxon>Euthyneura</taxon>
        <taxon>Panpulmonata</taxon>
        <taxon>Sacoglossa</taxon>
        <taxon>Placobranchoidea</taxon>
        <taxon>Plakobranchidae</taxon>
        <taxon>Elysia</taxon>
    </lineage>
</organism>
<feature type="domain" description="Sushi" evidence="6">
    <location>
        <begin position="491"/>
        <end position="559"/>
    </location>
</feature>
<gene>
    <name evidence="7" type="ORF">ElyMa_003330000</name>
</gene>
<sequence length="754" mass="81713">MTSTCQGSSGKWSPMPGPCTVVSCGAPKSLDFMKFELTTRPTDEAFPSLTNETLAIAYGGVAVYSCSEGYTRPDAVSYISQCLADGTWSSTANFLCSPVDCGQPPLAANTDHTSHAITTFGQNITVKCKPGFSPTEGFRLTCGATGTWEGPEVVCEPIKCSTPPELKNATVAFNSTDVGAKATYQCVEPAMKDGEDNSTAECKENGDWSSVGLHCSTIPCGPPPPVNHSTFYFLNQYNLIFVRYVCDEGFVPAAQMARLCGDTWSNNDVWCTSIQCGPVPQVNNASVTTTGNKYQDTAHFTCHPGYSLTSSLAVMTCTANGTWAPEDVTCAPMTCDSTMLPPFSEIVEKQQLSKVPTIIQKPALRQLFEHGDDIEIKCMVGYLLFTTQAPHTSLKSTNLKCQAGNWTLSSSQDVLCVHEHCNNIPSISNAVSELKGDLEVKYYCPVGYGISSKANQVLGEVVEPTTEFSIYCDINTGWSVPNEVQSGCGLVGCGPMELPFNIELQAPATYSTVLGSKVALSCRPPLYQAIPDAKVNSVALCLGDGNWTLPDDFTLICAPCNQNPEAMGIPNGVIHITPNADGSNISDSARLTCAPDFVLLGGPRALHCVSVEGSPTWNDIENATCLQNRWVSENGAFAAPVYIELLKSGLEACVDLKFTEAYRFRMGLEKAGFENSFDMFPARVEYFHRHRDRVRELEFKHSDKISPDHLVTEVFLKNTALFKRGEEASLCLKLDIIENVYQVKYYPSAGMSSC</sequence>
<dbReference type="InterPro" id="IPR000436">
    <property type="entry name" value="Sushi_SCR_CCP_dom"/>
</dbReference>
<keyword evidence="3 5" id="KW-1015">Disulfide bond</keyword>
<evidence type="ECO:0000256" key="1">
    <source>
        <dbReference type="ARBA" id="ARBA00022659"/>
    </source>
</evidence>
<dbReference type="Gene3D" id="2.10.70.10">
    <property type="entry name" value="Complement Module, domain 1"/>
    <property type="match status" value="4"/>
</dbReference>